<dbReference type="InterPro" id="IPR041698">
    <property type="entry name" value="Methyltransf_25"/>
</dbReference>
<dbReference type="PANTHER" id="PTHR43591">
    <property type="entry name" value="METHYLTRANSFERASE"/>
    <property type="match status" value="1"/>
</dbReference>
<evidence type="ECO:0000313" key="2">
    <source>
        <dbReference type="EMBL" id="NCJ07524.1"/>
    </source>
</evidence>
<dbReference type="GO" id="GO:0032259">
    <property type="term" value="P:methylation"/>
    <property type="evidence" value="ECO:0007669"/>
    <property type="project" value="UniProtKB-KW"/>
</dbReference>
<proteinExistence type="predicted"/>
<dbReference type="RefSeq" id="WP_161826005.1">
    <property type="nucleotide sequence ID" value="NZ_WVIC01000028.1"/>
</dbReference>
<accession>A0A8K2A8T3</accession>
<dbReference type="Pfam" id="PF13649">
    <property type="entry name" value="Methyltransf_25"/>
    <property type="match status" value="1"/>
</dbReference>
<dbReference type="AlphaFoldDB" id="A0A8K2A8T3"/>
<dbReference type="Gene3D" id="3.40.50.150">
    <property type="entry name" value="Vaccinia Virus protein VP39"/>
    <property type="match status" value="1"/>
</dbReference>
<feature type="domain" description="Methyltransferase" evidence="1">
    <location>
        <begin position="49"/>
        <end position="143"/>
    </location>
</feature>
<sequence length="248" mass="27263">MQRIAEPELMDGVEQAFAYTQADFEAPHQHCLDCLRQVLPDLPRAGTALDLGCGPGDITLRFAKAYPHWQVHGLEGAPAMLAQGMAAVTRAGLEGRVKLVQAYLPQGEAPLAQYDLVFSNSLLHHLADPMVLWQSVHRWAAPGAGVFMMDLMRPEGAAIAQALVDQYAADEPEILRRDFYQSLCAAYRIPEVQQQLQASGLGHLQIKPVSDRHWIVWGRHSQGSATINSANCNLKEPNSMCYVPSAKV</sequence>
<dbReference type="Proteomes" id="UP000607397">
    <property type="component" value="Unassembled WGS sequence"/>
</dbReference>
<dbReference type="EMBL" id="WVIC01000028">
    <property type="protein sequence ID" value="NCJ07524.1"/>
    <property type="molecule type" value="Genomic_DNA"/>
</dbReference>
<dbReference type="CDD" id="cd02440">
    <property type="entry name" value="AdoMet_MTases"/>
    <property type="match status" value="1"/>
</dbReference>
<reference evidence="2" key="1">
    <citation type="submission" date="2019-12" db="EMBL/GenBank/DDBJ databases">
        <title>High-Quality draft genome sequences of three cyanobacteria isolated from the limestone walls of the Old Cathedral of Coimbra.</title>
        <authorList>
            <person name="Tiago I."/>
            <person name="Soares F."/>
            <person name="Portugal A."/>
        </authorList>
    </citation>
    <scope>NUCLEOTIDE SEQUENCE [LARGE SCALE GENOMIC DNA]</scope>
    <source>
        <strain evidence="2">C</strain>
    </source>
</reference>
<name>A0A8K2A8T3_9CYAN</name>
<dbReference type="GO" id="GO:0008168">
    <property type="term" value="F:methyltransferase activity"/>
    <property type="evidence" value="ECO:0007669"/>
    <property type="project" value="UniProtKB-KW"/>
</dbReference>
<organism evidence="2 3">
    <name type="scientific">Petrachloros mirabilis ULC683</name>
    <dbReference type="NCBI Taxonomy" id="2781853"/>
    <lineage>
        <taxon>Bacteria</taxon>
        <taxon>Bacillati</taxon>
        <taxon>Cyanobacteriota</taxon>
        <taxon>Cyanophyceae</taxon>
        <taxon>Synechococcales</taxon>
        <taxon>Petrachlorosaceae</taxon>
        <taxon>Petrachloros</taxon>
        <taxon>Petrachloros mirabilis</taxon>
    </lineage>
</organism>
<evidence type="ECO:0000259" key="1">
    <source>
        <dbReference type="Pfam" id="PF13649"/>
    </source>
</evidence>
<dbReference type="SUPFAM" id="SSF53335">
    <property type="entry name" value="S-adenosyl-L-methionine-dependent methyltransferases"/>
    <property type="match status" value="1"/>
</dbReference>
<comment type="caution">
    <text evidence="2">The sequence shown here is derived from an EMBL/GenBank/DDBJ whole genome shotgun (WGS) entry which is preliminary data.</text>
</comment>
<protein>
    <submittedName>
        <fullName evidence="2">Methyltransferase domain-containing protein</fullName>
    </submittedName>
</protein>
<keyword evidence="2" id="KW-0808">Transferase</keyword>
<gene>
    <name evidence="2" type="ORF">GS597_13600</name>
</gene>
<keyword evidence="2" id="KW-0489">Methyltransferase</keyword>
<keyword evidence="3" id="KW-1185">Reference proteome</keyword>
<dbReference type="PANTHER" id="PTHR43591:SF24">
    <property type="entry name" value="2-METHOXY-6-POLYPRENYL-1,4-BENZOQUINOL METHYLASE, MITOCHONDRIAL"/>
    <property type="match status" value="1"/>
</dbReference>
<dbReference type="InterPro" id="IPR029063">
    <property type="entry name" value="SAM-dependent_MTases_sf"/>
</dbReference>
<evidence type="ECO:0000313" key="3">
    <source>
        <dbReference type="Proteomes" id="UP000607397"/>
    </source>
</evidence>